<dbReference type="Proteomes" id="UP001651158">
    <property type="component" value="Unassembled WGS sequence"/>
</dbReference>
<accession>A0ABR4PZU3</accession>
<sequence length="107" mass="11628">MNLKACCIEVNLEKPYGGRLVSNRSFGVPSPAPFGDFPSTVAASAVAKVAADQVQFQPEALTPAVWRAAAKGAAKKVFKAVKEFAVYEVAKGAYNRISKWLKRHFKK</sequence>
<evidence type="ECO:0000313" key="1">
    <source>
        <dbReference type="EMBL" id="KAL5102631.1"/>
    </source>
</evidence>
<dbReference type="EMBL" id="JAKROA010000047">
    <property type="protein sequence ID" value="KAL5102631.1"/>
    <property type="molecule type" value="Genomic_DNA"/>
</dbReference>
<reference evidence="2 3" key="1">
    <citation type="journal article" date="2022" name="Front. Cell. Infect. Microbiol.">
        <title>The Genomes of Two Strains of Taenia crassiceps the Animal Model for the Study of Human Cysticercosis.</title>
        <authorList>
            <person name="Bobes R.J."/>
            <person name="Estrada K."/>
            <person name="Rios-Valencia D.G."/>
            <person name="Calderon-Gallegos A."/>
            <person name="de la Torre P."/>
            <person name="Carrero J.C."/>
            <person name="Sanchez-Flores A."/>
            <person name="Laclette J.P."/>
        </authorList>
    </citation>
    <scope>NUCLEOTIDE SEQUENCE [LARGE SCALE GENOMIC DNA]</scope>
    <source>
        <strain evidence="2">WFUcys</strain>
    </source>
</reference>
<comment type="caution">
    <text evidence="2">The sequence shown here is derived from an EMBL/GenBank/DDBJ whole genome shotgun (WGS) entry which is preliminary data.</text>
</comment>
<dbReference type="EMBL" id="JAKROA010000026">
    <property type="protein sequence ID" value="KAL5102759.1"/>
    <property type="molecule type" value="Genomic_DNA"/>
</dbReference>
<proteinExistence type="predicted"/>
<reference evidence="2" key="2">
    <citation type="submission" date="2024-12" db="EMBL/GenBank/DDBJ databases">
        <authorList>
            <person name="Estrada K."/>
            <person name="Bobes R.J."/>
            <person name="Sanchez-Flores A."/>
            <person name="Laclette J.P."/>
        </authorList>
    </citation>
    <scope>NUCLEOTIDE SEQUENCE</scope>
    <source>
        <strain evidence="2">WFUcys</strain>
        <tissue evidence="2">Peritoneal cavity of infected mice</tissue>
    </source>
</reference>
<organism evidence="2 3">
    <name type="scientific">Taenia crassiceps</name>
    <dbReference type="NCBI Taxonomy" id="6207"/>
    <lineage>
        <taxon>Eukaryota</taxon>
        <taxon>Metazoa</taxon>
        <taxon>Spiralia</taxon>
        <taxon>Lophotrochozoa</taxon>
        <taxon>Platyhelminthes</taxon>
        <taxon>Cestoda</taxon>
        <taxon>Eucestoda</taxon>
        <taxon>Cyclophyllidea</taxon>
        <taxon>Taeniidae</taxon>
        <taxon>Taenia</taxon>
    </lineage>
</organism>
<keyword evidence="3" id="KW-1185">Reference proteome</keyword>
<evidence type="ECO:0000313" key="2">
    <source>
        <dbReference type="EMBL" id="KAL5102759.1"/>
    </source>
</evidence>
<protein>
    <submittedName>
        <fullName evidence="2">Uncharacterized protein</fullName>
    </submittedName>
</protein>
<name>A0ABR4PZU3_9CEST</name>
<gene>
    <name evidence="2" type="ORF">TcWFU_000765</name>
    <name evidence="1" type="ORF">TcWFU_007519</name>
</gene>
<evidence type="ECO:0000313" key="3">
    <source>
        <dbReference type="Proteomes" id="UP001651158"/>
    </source>
</evidence>